<evidence type="ECO:0000259" key="2">
    <source>
        <dbReference type="Pfam" id="PF03372"/>
    </source>
</evidence>
<dbReference type="InterPro" id="IPR036691">
    <property type="entry name" value="Endo/exonu/phosph_ase_sf"/>
</dbReference>
<dbReference type="SUPFAM" id="SSF56219">
    <property type="entry name" value="DNase I-like"/>
    <property type="match status" value="1"/>
</dbReference>
<dbReference type="PANTHER" id="PTHR12121">
    <property type="entry name" value="CARBON CATABOLITE REPRESSOR PROTEIN 4"/>
    <property type="match status" value="1"/>
</dbReference>
<dbReference type="EMBL" id="HE573027">
    <property type="protein sequence ID" value="CCC53369.1"/>
    <property type="molecule type" value="Genomic_DNA"/>
</dbReference>
<evidence type="ECO:0000313" key="3">
    <source>
        <dbReference type="EMBL" id="CCC53369.1"/>
    </source>
</evidence>
<dbReference type="GO" id="GO:0004519">
    <property type="term" value="F:endonuclease activity"/>
    <property type="evidence" value="ECO:0007669"/>
    <property type="project" value="UniProtKB-KW"/>
</dbReference>
<name>G0UC21_TRYVY</name>
<dbReference type="Pfam" id="PF03372">
    <property type="entry name" value="Exo_endo_phos"/>
    <property type="match status" value="1"/>
</dbReference>
<accession>G0UC21</accession>
<reference evidence="3" key="1">
    <citation type="journal article" date="2012" name="Proc. Natl. Acad. Sci. U.S.A.">
        <title>Antigenic diversity is generated by distinct evolutionary mechanisms in African trypanosome species.</title>
        <authorList>
            <person name="Jackson A.P."/>
            <person name="Berry A."/>
            <person name="Aslett M."/>
            <person name="Allison H.C."/>
            <person name="Burton P."/>
            <person name="Vavrova-Anderson J."/>
            <person name="Brown R."/>
            <person name="Browne H."/>
            <person name="Corton N."/>
            <person name="Hauser H."/>
            <person name="Gamble J."/>
            <person name="Gilderthorp R."/>
            <person name="Marcello L."/>
            <person name="McQuillan J."/>
            <person name="Otto T.D."/>
            <person name="Quail M.A."/>
            <person name="Sanders M.J."/>
            <person name="van Tonder A."/>
            <person name="Ginger M.L."/>
            <person name="Field M.C."/>
            <person name="Barry J.D."/>
            <person name="Hertz-Fowler C."/>
            <person name="Berriman M."/>
        </authorList>
    </citation>
    <scope>NUCLEOTIDE SEQUENCE</scope>
    <source>
        <strain evidence="3">Y486</strain>
    </source>
</reference>
<dbReference type="VEuPathDB" id="TriTrypDB:TvY486_1108530"/>
<organism evidence="3">
    <name type="scientific">Trypanosoma vivax (strain Y486)</name>
    <dbReference type="NCBI Taxonomy" id="1055687"/>
    <lineage>
        <taxon>Eukaryota</taxon>
        <taxon>Discoba</taxon>
        <taxon>Euglenozoa</taxon>
        <taxon>Kinetoplastea</taxon>
        <taxon>Metakinetoplastina</taxon>
        <taxon>Trypanosomatida</taxon>
        <taxon>Trypanosomatidae</taxon>
        <taxon>Trypanosoma</taxon>
        <taxon>Duttonella</taxon>
    </lineage>
</organism>
<feature type="region of interest" description="Disordered" evidence="1">
    <location>
        <begin position="1"/>
        <end position="20"/>
    </location>
</feature>
<evidence type="ECO:0000256" key="1">
    <source>
        <dbReference type="SAM" id="MobiDB-lite"/>
    </source>
</evidence>
<dbReference type="GO" id="GO:0000288">
    <property type="term" value="P:nuclear-transcribed mRNA catabolic process, deadenylation-dependent decay"/>
    <property type="evidence" value="ECO:0007669"/>
    <property type="project" value="TreeGrafter"/>
</dbReference>
<sequence>MSHSPSSFRQNDEVISERSSPHCTVKLTELASFMSPCELPSQDLPHLPNALGTPTVNRSTLLERREKRLGGSFPSLCVTSLQDDLLPISGETKTEERPVFRGWFETEMGQTDSSLNRSESIRIVSYNILAQRHVSTERYPNCPVFALAEDYRCRLVEQELQHVSPDIILLQEISADVWEKADHLGARLRTKYGYTGEHLVITDSTGRARYRSSDFTDTDVKENTRSRKNASRRVRTEVSTPSNAGGGQWGRSEMEGVATMYVGARFECCETVPILFNKIATADSNLNETERRWLQTSTHNVALITVLRDRRDPNAIYIVGNLHLAWNRTESQLWQLHNVLARMDSLKMKYETSVTDAIDKVPAVTIVLGGDFNSEPSSSSIHYALSGVPLPDSDVVSSWKVPEEDLNTVHSELMITDTPSSTINSVGNDSCTVFSDEPRERRSMSRKRSSITHTIEHASRLHDVYAAYRALHPDEITSVNPSANGEGKVLDYILVDRNHVVCTAVLELSKFVNMPAQNCPSDHCLVGAVLLPHNALPLQ</sequence>
<dbReference type="AlphaFoldDB" id="G0UC21"/>
<feature type="region of interest" description="Disordered" evidence="1">
    <location>
        <begin position="426"/>
        <end position="451"/>
    </location>
</feature>
<dbReference type="InterPro" id="IPR005135">
    <property type="entry name" value="Endo/exonuclease/phosphatase"/>
</dbReference>
<keyword evidence="3" id="KW-0269">Exonuclease</keyword>
<dbReference type="OMA" id="TELYPHC"/>
<dbReference type="GO" id="GO:0005739">
    <property type="term" value="C:mitochondrion"/>
    <property type="evidence" value="ECO:0007669"/>
    <property type="project" value="TreeGrafter"/>
</dbReference>
<feature type="domain" description="Endonuclease/exonuclease/phosphatase" evidence="2">
    <location>
        <begin position="126"/>
        <end position="523"/>
    </location>
</feature>
<dbReference type="Gene3D" id="3.60.10.10">
    <property type="entry name" value="Endonuclease/exonuclease/phosphatase"/>
    <property type="match status" value="1"/>
</dbReference>
<gene>
    <name evidence="3" type="ORF">TVY486_1108530</name>
</gene>
<feature type="compositionally biased region" description="Basic and acidic residues" evidence="1">
    <location>
        <begin position="10"/>
        <end position="20"/>
    </location>
</feature>
<keyword evidence="3" id="KW-0378">Hydrolase</keyword>
<feature type="region of interest" description="Disordered" evidence="1">
    <location>
        <begin position="214"/>
        <end position="251"/>
    </location>
</feature>
<protein>
    <submittedName>
        <fullName evidence="3">Putative endonuclease/exonuclease/phosphatase</fullName>
    </submittedName>
</protein>
<dbReference type="PANTHER" id="PTHR12121:SF37">
    <property type="entry name" value="2',5'-PHOSPHODIESTERASE 12"/>
    <property type="match status" value="1"/>
</dbReference>
<keyword evidence="3" id="KW-0255">Endonuclease</keyword>
<feature type="compositionally biased region" description="Basic and acidic residues" evidence="1">
    <location>
        <begin position="214"/>
        <end position="225"/>
    </location>
</feature>
<dbReference type="InterPro" id="IPR050410">
    <property type="entry name" value="CCR4/nocturin_mRNA_transcr"/>
</dbReference>
<keyword evidence="3" id="KW-0540">Nuclease</keyword>
<dbReference type="GO" id="GO:0000175">
    <property type="term" value="F:3'-5'-RNA exonuclease activity"/>
    <property type="evidence" value="ECO:0007669"/>
    <property type="project" value="TreeGrafter"/>
</dbReference>
<proteinExistence type="predicted"/>